<gene>
    <name evidence="2" type="ORF">EKG83_26715</name>
</gene>
<sequence>MSNSHTGSNDPAKPPLRSGVEDPRKRPAAKKAGTSTLDARWQVTHGAETLREFTRGAALLAVIGFAMLSKWDPQDVQALVALVLPPLYWPGRSQKGAV</sequence>
<evidence type="ECO:0000256" key="1">
    <source>
        <dbReference type="SAM" id="MobiDB-lite"/>
    </source>
</evidence>
<accession>A0A5Q0H2U7</accession>
<dbReference type="KEGG" id="ssyi:EKG83_26715"/>
<proteinExistence type="predicted"/>
<reference evidence="3" key="1">
    <citation type="journal article" date="2021" name="Curr. Microbiol.">
        <title>Complete genome of nocamycin-producing strain Saccharothrix syringae NRRL B-16468 reveals the biosynthetic potential for secondary metabolites.</title>
        <authorList>
            <person name="Mo X."/>
            <person name="Yang S."/>
        </authorList>
    </citation>
    <scope>NUCLEOTIDE SEQUENCE [LARGE SCALE GENOMIC DNA]</scope>
    <source>
        <strain evidence="3">ATCC 51364 / DSM 43886 / JCM 6844 / KCTC 9398 / NBRC 14523 / NRRL B-16468 / INA 2240</strain>
    </source>
</reference>
<dbReference type="EMBL" id="CP034550">
    <property type="protein sequence ID" value="QFZ20521.1"/>
    <property type="molecule type" value="Genomic_DNA"/>
</dbReference>
<dbReference type="AlphaFoldDB" id="A0A5Q0H2U7"/>
<protein>
    <submittedName>
        <fullName evidence="2">Uncharacterized protein</fullName>
    </submittedName>
</protein>
<evidence type="ECO:0000313" key="3">
    <source>
        <dbReference type="Proteomes" id="UP000325787"/>
    </source>
</evidence>
<feature type="region of interest" description="Disordered" evidence="1">
    <location>
        <begin position="1"/>
        <end position="37"/>
    </location>
</feature>
<organism evidence="2 3">
    <name type="scientific">Saccharothrix syringae</name>
    <name type="common">Nocardiopsis syringae</name>
    <dbReference type="NCBI Taxonomy" id="103733"/>
    <lineage>
        <taxon>Bacteria</taxon>
        <taxon>Bacillati</taxon>
        <taxon>Actinomycetota</taxon>
        <taxon>Actinomycetes</taxon>
        <taxon>Pseudonocardiales</taxon>
        <taxon>Pseudonocardiaceae</taxon>
        <taxon>Saccharothrix</taxon>
    </lineage>
</organism>
<dbReference type="Proteomes" id="UP000325787">
    <property type="component" value="Chromosome"/>
</dbReference>
<dbReference type="RefSeq" id="WP_153278439.1">
    <property type="nucleotide sequence ID" value="NZ_CP034550.1"/>
</dbReference>
<evidence type="ECO:0000313" key="2">
    <source>
        <dbReference type="EMBL" id="QFZ20521.1"/>
    </source>
</evidence>
<keyword evidence="3" id="KW-1185">Reference proteome</keyword>
<name>A0A5Q0H2U7_SACSY</name>